<dbReference type="AlphaFoldDB" id="A0A1D7QXT9"/>
<dbReference type="Pfam" id="PF01955">
    <property type="entry name" value="CbiZ"/>
    <property type="match status" value="1"/>
</dbReference>
<dbReference type="STRING" id="632773.BBEV_2483"/>
<keyword evidence="3" id="KW-0067">ATP-binding</keyword>
<dbReference type="InterPro" id="IPR003593">
    <property type="entry name" value="AAA+_ATPase"/>
</dbReference>
<dbReference type="EMBL" id="CP012502">
    <property type="protein sequence ID" value="AOM83823.1"/>
    <property type="molecule type" value="Genomic_DNA"/>
</dbReference>
<evidence type="ECO:0000256" key="2">
    <source>
        <dbReference type="ARBA" id="ARBA00022741"/>
    </source>
</evidence>
<dbReference type="FunFam" id="3.40.50.300:FF:000134">
    <property type="entry name" value="Iron-enterobactin ABC transporter ATP-binding protein"/>
    <property type="match status" value="1"/>
</dbReference>
<dbReference type="PANTHER" id="PTHR42794:SF1">
    <property type="entry name" value="HEMIN IMPORT ATP-BINDING PROTEIN HMUV"/>
    <property type="match status" value="1"/>
</dbReference>
<evidence type="ECO:0000259" key="5">
    <source>
        <dbReference type="PROSITE" id="PS50893"/>
    </source>
</evidence>
<dbReference type="PROSITE" id="PS50893">
    <property type="entry name" value="ABC_TRANSPORTER_2"/>
    <property type="match status" value="1"/>
</dbReference>
<dbReference type="RefSeq" id="WP_069365764.1">
    <property type="nucleotide sequence ID" value="NZ_CP012502.1"/>
</dbReference>
<dbReference type="InterPro" id="IPR002808">
    <property type="entry name" value="AdoCbi_amidolase"/>
</dbReference>
<dbReference type="GO" id="GO:0043756">
    <property type="term" value="F:adenosylcobinamide hydrolase activity"/>
    <property type="evidence" value="ECO:0007669"/>
    <property type="project" value="UniProtKB-EC"/>
</dbReference>
<keyword evidence="7" id="KW-1185">Reference proteome</keyword>
<dbReference type="SUPFAM" id="SSF52540">
    <property type="entry name" value="P-loop containing nucleoside triphosphate hydrolases"/>
    <property type="match status" value="1"/>
</dbReference>
<dbReference type="PANTHER" id="PTHR42794">
    <property type="entry name" value="HEMIN IMPORT ATP-BINDING PROTEIN HMUV"/>
    <property type="match status" value="1"/>
</dbReference>
<dbReference type="InterPro" id="IPR027417">
    <property type="entry name" value="P-loop_NTPase"/>
</dbReference>
<organism evidence="6 7">
    <name type="scientific">Salisediminibacterium beveridgei</name>
    <dbReference type="NCBI Taxonomy" id="632773"/>
    <lineage>
        <taxon>Bacteria</taxon>
        <taxon>Bacillati</taxon>
        <taxon>Bacillota</taxon>
        <taxon>Bacilli</taxon>
        <taxon>Bacillales</taxon>
        <taxon>Bacillaceae</taxon>
        <taxon>Salisediminibacterium</taxon>
    </lineage>
</organism>
<reference evidence="6 7" key="1">
    <citation type="submission" date="2015-08" db="EMBL/GenBank/DDBJ databases">
        <title>The complete genome sequence of Bacillus beveridgei MLTeJB.</title>
        <authorList>
            <person name="Hanson T.E."/>
            <person name="Mesa C."/>
            <person name="Basesman S.M."/>
            <person name="Oremland R.S."/>
        </authorList>
    </citation>
    <scope>NUCLEOTIDE SEQUENCE [LARGE SCALE GENOMIC DNA]</scope>
    <source>
        <strain evidence="6 7">MLTeJB</strain>
    </source>
</reference>
<gene>
    <name evidence="6" type="primary">btuD</name>
    <name evidence="6" type="ORF">BBEV_2483</name>
</gene>
<dbReference type="Proteomes" id="UP000094463">
    <property type="component" value="Chromosome"/>
</dbReference>
<evidence type="ECO:0000313" key="6">
    <source>
        <dbReference type="EMBL" id="AOM83823.1"/>
    </source>
</evidence>
<dbReference type="Pfam" id="PF00005">
    <property type="entry name" value="ABC_tran"/>
    <property type="match status" value="1"/>
</dbReference>
<keyword evidence="6" id="KW-0378">Hydrolase</keyword>
<dbReference type="GO" id="GO:0016887">
    <property type="term" value="F:ATP hydrolysis activity"/>
    <property type="evidence" value="ECO:0007669"/>
    <property type="project" value="InterPro"/>
</dbReference>
<evidence type="ECO:0000256" key="1">
    <source>
        <dbReference type="ARBA" id="ARBA00022448"/>
    </source>
</evidence>
<dbReference type="InterPro" id="IPR003439">
    <property type="entry name" value="ABC_transporter-like_ATP-bd"/>
</dbReference>
<dbReference type="InterPro" id="IPR017871">
    <property type="entry name" value="ABC_transporter-like_CS"/>
</dbReference>
<feature type="domain" description="ABC transporter" evidence="5">
    <location>
        <begin position="2"/>
        <end position="239"/>
    </location>
</feature>
<name>A0A1D7QXT9_9BACI</name>
<keyword evidence="2" id="KW-0547">Nucleotide-binding</keyword>
<dbReference type="CDD" id="cd03214">
    <property type="entry name" value="ABC_Iron-Siderophores_B12_Hemin"/>
    <property type="match status" value="1"/>
</dbReference>
<dbReference type="PROSITE" id="PS00211">
    <property type="entry name" value="ABC_TRANSPORTER_1"/>
    <property type="match status" value="1"/>
</dbReference>
<protein>
    <submittedName>
        <fullName evidence="6">Vitamin B12 ABC transporter, ATPase component BtuD / Adenosylcobinamide amidohydrolase</fullName>
        <ecNumber evidence="6">3.5.1.90</ecNumber>
    </submittedName>
</protein>
<dbReference type="EC" id="3.5.1.90" evidence="6"/>
<proteinExistence type="predicted"/>
<dbReference type="OrthoDB" id="9787851at2"/>
<dbReference type="SMART" id="SM00382">
    <property type="entry name" value="AAA"/>
    <property type="match status" value="1"/>
</dbReference>
<dbReference type="PATRIC" id="fig|632773.3.peg.2597"/>
<sequence>MLHLDHVTGGYGPKPVIHDLSLTVEQGEFFTLLGPNGSGKSTLFKLISGTLPLSSGSITMDQEAVNELPPAERARKIAVLSQEATVSFDFTVEEIVSLGRYAFQHGLFKSLSKRDKEMIEHALKVTDTTIFRNRPFRTLSGGEKQRVLLAKSLAQEPKLLLLDEPTNHLDIRHAFQLLDLLKDWQKSHQLSVFAILHDLNVASLYADRVGLLNEGRLVTTGSPDILRKEEQLASIYEVKINAQSHPVMPKPQITITPGHASHSGSFQFGEDVTISRSAELIRVSFDLPLRTISSGVTGDGIGWMKHFCNFHVDPHYDGVTPLADMTAWLSERRLSPDNTVGMMTAVHLDDAATVKETIDGIDIMVLATAGIGNAVDITLADKREGLSHIGTLNIMVFIDAHLTDGALVNAMMSATEAKTKALQDLEVTDRFTGTLATGTPTDSLAIGTTQNGDLTPFAGSGTPVGKAIGATVYKAVTEAIKHYLRRSAP</sequence>
<accession>A0A1D7QXT9</accession>
<dbReference type="Gene3D" id="3.40.50.300">
    <property type="entry name" value="P-loop containing nucleotide triphosphate hydrolases"/>
    <property type="match status" value="1"/>
</dbReference>
<keyword evidence="4" id="KW-1278">Translocase</keyword>
<dbReference type="KEGG" id="bbev:BBEV_2483"/>
<evidence type="ECO:0000313" key="7">
    <source>
        <dbReference type="Proteomes" id="UP000094463"/>
    </source>
</evidence>
<evidence type="ECO:0000256" key="4">
    <source>
        <dbReference type="ARBA" id="ARBA00022967"/>
    </source>
</evidence>
<evidence type="ECO:0000256" key="3">
    <source>
        <dbReference type="ARBA" id="ARBA00022840"/>
    </source>
</evidence>
<dbReference type="GO" id="GO:0005524">
    <property type="term" value="F:ATP binding"/>
    <property type="evidence" value="ECO:0007669"/>
    <property type="project" value="UniProtKB-KW"/>
</dbReference>
<keyword evidence="1" id="KW-0813">Transport</keyword>